<keyword evidence="1" id="KW-1133">Transmembrane helix</keyword>
<evidence type="ECO:0000313" key="3">
    <source>
        <dbReference type="Proteomes" id="UP000249547"/>
    </source>
</evidence>
<evidence type="ECO:0000256" key="1">
    <source>
        <dbReference type="SAM" id="Phobius"/>
    </source>
</evidence>
<accession>A0A327QWY7</accession>
<comment type="caution">
    <text evidence="2">The sequence shown here is derived from an EMBL/GenBank/DDBJ whole genome shotgun (WGS) entry which is preliminary data.</text>
</comment>
<feature type="transmembrane region" description="Helical" evidence="1">
    <location>
        <begin position="6"/>
        <end position="28"/>
    </location>
</feature>
<dbReference type="EMBL" id="QLLL01000002">
    <property type="protein sequence ID" value="RAJ08841.1"/>
    <property type="molecule type" value="Genomic_DNA"/>
</dbReference>
<gene>
    <name evidence="2" type="ORF">LX64_01495</name>
</gene>
<name>A0A327QWY7_9BACT</name>
<keyword evidence="1" id="KW-0472">Membrane</keyword>
<proteinExistence type="predicted"/>
<sequence length="154" mass="17830">MYAFLLYFHSYVRWLVLLSLLFALFRAYRGWKGHKSFLPVDDGARKAAVNFANLQFTIGVVLYIVSPIVKYFWGNFVKAEQMREFRFFGMEHITMMTIAVAVINITVTKSKRKSTDHEKFRIMAIGLSIALFLVLTSIPWGGSPLISRPYFRGF</sequence>
<keyword evidence="3" id="KW-1185">Reference proteome</keyword>
<dbReference type="RefSeq" id="WP_111596940.1">
    <property type="nucleotide sequence ID" value="NZ_QLLL01000002.1"/>
</dbReference>
<dbReference type="AlphaFoldDB" id="A0A327QWY7"/>
<protein>
    <submittedName>
        <fullName evidence="2">Uncharacterized protein</fullName>
    </submittedName>
</protein>
<evidence type="ECO:0000313" key="2">
    <source>
        <dbReference type="EMBL" id="RAJ08841.1"/>
    </source>
</evidence>
<reference evidence="2 3" key="1">
    <citation type="submission" date="2018-06" db="EMBL/GenBank/DDBJ databases">
        <title>Genomic Encyclopedia of Archaeal and Bacterial Type Strains, Phase II (KMG-II): from individual species to whole genera.</title>
        <authorList>
            <person name="Goeker M."/>
        </authorList>
    </citation>
    <scope>NUCLEOTIDE SEQUENCE [LARGE SCALE GENOMIC DNA]</scope>
    <source>
        <strain evidence="2 3">DSM 23857</strain>
    </source>
</reference>
<feature type="transmembrane region" description="Helical" evidence="1">
    <location>
        <begin position="85"/>
        <end position="108"/>
    </location>
</feature>
<feature type="transmembrane region" description="Helical" evidence="1">
    <location>
        <begin position="49"/>
        <end position="73"/>
    </location>
</feature>
<feature type="transmembrane region" description="Helical" evidence="1">
    <location>
        <begin position="120"/>
        <end position="140"/>
    </location>
</feature>
<dbReference type="Proteomes" id="UP000249547">
    <property type="component" value="Unassembled WGS sequence"/>
</dbReference>
<dbReference type="OrthoDB" id="329514at2"/>
<organism evidence="2 3">
    <name type="scientific">Chitinophaga skermanii</name>
    <dbReference type="NCBI Taxonomy" id="331697"/>
    <lineage>
        <taxon>Bacteria</taxon>
        <taxon>Pseudomonadati</taxon>
        <taxon>Bacteroidota</taxon>
        <taxon>Chitinophagia</taxon>
        <taxon>Chitinophagales</taxon>
        <taxon>Chitinophagaceae</taxon>
        <taxon>Chitinophaga</taxon>
    </lineage>
</organism>
<keyword evidence="1" id="KW-0812">Transmembrane</keyword>